<reference evidence="2" key="1">
    <citation type="submission" date="2017-10" db="EMBL/GenBank/DDBJ databases">
        <title>Kefir isolates.</title>
        <authorList>
            <person name="Kim Y."/>
            <person name="Blasche S."/>
        </authorList>
    </citation>
    <scope>NUCLEOTIDE SEQUENCE [LARGE SCALE GENOMIC DNA]</scope>
    <source>
        <strain evidence="2">OG2-2</strain>
    </source>
</reference>
<feature type="signal peptide" evidence="1">
    <location>
        <begin position="1"/>
        <end position="25"/>
    </location>
</feature>
<keyword evidence="3" id="KW-1185">Reference proteome</keyword>
<evidence type="ECO:0000313" key="3">
    <source>
        <dbReference type="Proteomes" id="UP000219947"/>
    </source>
</evidence>
<dbReference type="RefSeq" id="WP_098042533.1">
    <property type="nucleotide sequence ID" value="NZ_PDEV01000001.1"/>
</dbReference>
<dbReference type="EMBL" id="PDEV01000001">
    <property type="protein sequence ID" value="PEN17410.1"/>
    <property type="molecule type" value="Genomic_DNA"/>
</dbReference>
<sequence>MKRLLSAITCLALLCSACSSGPHTGEPQGDPTAGKDLNYSKFSDVKATFDNEHMEIILPLNKYMMSTPEGLITLSANIYNNNDCSVARGVPSGSTGDGVEIKPHFQYGIWNKDYVSKYGYSIDHDVTKIRIVTLLPQKEYSEAQMEVYSECQNTVRQLGDFPARMPEANTIVAQADLEADSAWMRDEDVKKWHGEWEQCLKDKGISIPKDYYWAPEVPGDKEKEIEVALADLDCKDSTGYFMKTMNRRAQYQAAAIEKYKPQLDEYRKNLDAQIEEAKKVLADHGEPLPSW</sequence>
<feature type="chain" id="PRO_5038815957" description="Lipoprotein" evidence="1">
    <location>
        <begin position="26"/>
        <end position="291"/>
    </location>
</feature>
<protein>
    <recommendedName>
        <fullName evidence="4">Lipoprotein</fullName>
    </recommendedName>
</protein>
<evidence type="ECO:0008006" key="4">
    <source>
        <dbReference type="Google" id="ProtNLM"/>
    </source>
</evidence>
<accession>A0A2A8D935</accession>
<dbReference type="Proteomes" id="UP000219947">
    <property type="component" value="Unassembled WGS sequence"/>
</dbReference>
<proteinExistence type="predicted"/>
<evidence type="ECO:0000313" key="2">
    <source>
        <dbReference type="EMBL" id="PEN17410.1"/>
    </source>
</evidence>
<dbReference type="AlphaFoldDB" id="A0A2A8D935"/>
<keyword evidence="1" id="KW-0732">Signal</keyword>
<name>A0A2A8D935_9MICC</name>
<gene>
    <name evidence="2" type="ORF">CRM92_05290</name>
</gene>
<evidence type="ECO:0000256" key="1">
    <source>
        <dbReference type="SAM" id="SignalP"/>
    </source>
</evidence>
<comment type="caution">
    <text evidence="2">The sequence shown here is derived from an EMBL/GenBank/DDBJ whole genome shotgun (WGS) entry which is preliminary data.</text>
</comment>
<organism evidence="2 3">
    <name type="scientific">Rothia dentocariosa</name>
    <dbReference type="NCBI Taxonomy" id="2047"/>
    <lineage>
        <taxon>Bacteria</taxon>
        <taxon>Bacillati</taxon>
        <taxon>Actinomycetota</taxon>
        <taxon>Actinomycetes</taxon>
        <taxon>Micrococcales</taxon>
        <taxon>Micrococcaceae</taxon>
        <taxon>Rothia</taxon>
    </lineage>
</organism>